<organism evidence="1">
    <name type="scientific">Arundo donax</name>
    <name type="common">Giant reed</name>
    <name type="synonym">Donax arundinaceus</name>
    <dbReference type="NCBI Taxonomy" id="35708"/>
    <lineage>
        <taxon>Eukaryota</taxon>
        <taxon>Viridiplantae</taxon>
        <taxon>Streptophyta</taxon>
        <taxon>Embryophyta</taxon>
        <taxon>Tracheophyta</taxon>
        <taxon>Spermatophyta</taxon>
        <taxon>Magnoliopsida</taxon>
        <taxon>Liliopsida</taxon>
        <taxon>Poales</taxon>
        <taxon>Poaceae</taxon>
        <taxon>PACMAD clade</taxon>
        <taxon>Arundinoideae</taxon>
        <taxon>Arundineae</taxon>
        <taxon>Arundo</taxon>
    </lineage>
</organism>
<evidence type="ECO:0000313" key="1">
    <source>
        <dbReference type="EMBL" id="JAD55992.1"/>
    </source>
</evidence>
<name>A0A0A9B9L4_ARUDO</name>
<reference evidence="1" key="2">
    <citation type="journal article" date="2015" name="Data Brief">
        <title>Shoot transcriptome of the giant reed, Arundo donax.</title>
        <authorList>
            <person name="Barrero R.A."/>
            <person name="Guerrero F.D."/>
            <person name="Moolhuijzen P."/>
            <person name="Goolsby J.A."/>
            <person name="Tidwell J."/>
            <person name="Bellgard S.E."/>
            <person name="Bellgard M.I."/>
        </authorList>
    </citation>
    <scope>NUCLEOTIDE SEQUENCE</scope>
    <source>
        <tissue evidence="1">Shoot tissue taken approximately 20 cm above the soil surface</tissue>
    </source>
</reference>
<accession>A0A0A9B9L4</accession>
<dbReference type="EMBL" id="GBRH01241903">
    <property type="protein sequence ID" value="JAD55992.1"/>
    <property type="molecule type" value="Transcribed_RNA"/>
</dbReference>
<dbReference type="AlphaFoldDB" id="A0A0A9B9L4"/>
<protein>
    <submittedName>
        <fullName evidence="1">Uncharacterized protein</fullName>
    </submittedName>
</protein>
<proteinExistence type="predicted"/>
<reference evidence="1" key="1">
    <citation type="submission" date="2014-09" db="EMBL/GenBank/DDBJ databases">
        <authorList>
            <person name="Magalhaes I.L.F."/>
            <person name="Oliveira U."/>
            <person name="Santos F.R."/>
            <person name="Vidigal T.H.D.A."/>
            <person name="Brescovit A.D."/>
            <person name="Santos A.J."/>
        </authorList>
    </citation>
    <scope>NUCLEOTIDE SEQUENCE</scope>
    <source>
        <tissue evidence="1">Shoot tissue taken approximately 20 cm above the soil surface</tissue>
    </source>
</reference>
<sequence>MNAYMLEFSQLLFPIAEL</sequence>